<evidence type="ECO:0000259" key="5">
    <source>
        <dbReference type="Pfam" id="PF00496"/>
    </source>
</evidence>
<evidence type="ECO:0000313" key="7">
    <source>
        <dbReference type="Proteomes" id="UP001300261"/>
    </source>
</evidence>
<dbReference type="EMBL" id="JAPEVI010000001">
    <property type="protein sequence ID" value="MCX2720855.1"/>
    <property type="molecule type" value="Genomic_DNA"/>
</dbReference>
<dbReference type="InterPro" id="IPR030678">
    <property type="entry name" value="Peptide/Ni-bd"/>
</dbReference>
<evidence type="ECO:0000256" key="1">
    <source>
        <dbReference type="ARBA" id="ARBA00004418"/>
    </source>
</evidence>
<dbReference type="InterPro" id="IPR039424">
    <property type="entry name" value="SBP_5"/>
</dbReference>
<organism evidence="6 7">
    <name type="scientific">Roseibium salinum</name>
    <dbReference type="NCBI Taxonomy" id="1604349"/>
    <lineage>
        <taxon>Bacteria</taxon>
        <taxon>Pseudomonadati</taxon>
        <taxon>Pseudomonadota</taxon>
        <taxon>Alphaproteobacteria</taxon>
        <taxon>Hyphomicrobiales</taxon>
        <taxon>Stappiaceae</taxon>
        <taxon>Roseibium</taxon>
    </lineage>
</organism>
<evidence type="ECO:0000256" key="3">
    <source>
        <dbReference type="ARBA" id="ARBA00022729"/>
    </source>
</evidence>
<dbReference type="PIRSF" id="PIRSF002741">
    <property type="entry name" value="MppA"/>
    <property type="match status" value="1"/>
</dbReference>
<dbReference type="InterPro" id="IPR000914">
    <property type="entry name" value="SBP_5_dom"/>
</dbReference>
<feature type="chain" id="PRO_5046663960" evidence="4">
    <location>
        <begin position="32"/>
        <end position="650"/>
    </location>
</feature>
<accession>A0ABT3QVA1</accession>
<name>A0ABT3QVA1_9HYPH</name>
<keyword evidence="3 4" id="KW-0732">Signal</keyword>
<comment type="caution">
    <text evidence="6">The sequence shown here is derived from an EMBL/GenBank/DDBJ whole genome shotgun (WGS) entry which is preliminary data.</text>
</comment>
<evidence type="ECO:0000256" key="4">
    <source>
        <dbReference type="SAM" id="SignalP"/>
    </source>
</evidence>
<feature type="signal peptide" evidence="4">
    <location>
        <begin position="1"/>
        <end position="31"/>
    </location>
</feature>
<dbReference type="InterPro" id="IPR023765">
    <property type="entry name" value="SBP_5_CS"/>
</dbReference>
<feature type="domain" description="Solute-binding protein family 5" evidence="5">
    <location>
        <begin position="113"/>
        <end position="524"/>
    </location>
</feature>
<dbReference type="CDD" id="cd08500">
    <property type="entry name" value="PBP2_NikA_DppA_OppA_like_4"/>
    <property type="match status" value="1"/>
</dbReference>
<dbReference type="PROSITE" id="PS01040">
    <property type="entry name" value="SBP_BACTERIAL_5"/>
    <property type="match status" value="1"/>
</dbReference>
<keyword evidence="7" id="KW-1185">Reference proteome</keyword>
<dbReference type="Pfam" id="PF00496">
    <property type="entry name" value="SBP_bac_5"/>
    <property type="match status" value="1"/>
</dbReference>
<comment type="similarity">
    <text evidence="2">Belongs to the bacterial solute-binding protein 5 family.</text>
</comment>
<dbReference type="Gene3D" id="3.40.190.10">
    <property type="entry name" value="Periplasmic binding protein-like II"/>
    <property type="match status" value="1"/>
</dbReference>
<dbReference type="Gene3D" id="3.10.105.10">
    <property type="entry name" value="Dipeptide-binding Protein, Domain 3"/>
    <property type="match status" value="1"/>
</dbReference>
<comment type="subcellular location">
    <subcellularLocation>
        <location evidence="1">Periplasm</location>
    </subcellularLocation>
</comment>
<dbReference type="PANTHER" id="PTHR30290">
    <property type="entry name" value="PERIPLASMIC BINDING COMPONENT OF ABC TRANSPORTER"/>
    <property type="match status" value="1"/>
</dbReference>
<dbReference type="Proteomes" id="UP001300261">
    <property type="component" value="Unassembled WGS sequence"/>
</dbReference>
<dbReference type="SUPFAM" id="SSF53850">
    <property type="entry name" value="Periplasmic binding protein-like II"/>
    <property type="match status" value="1"/>
</dbReference>
<dbReference type="PANTHER" id="PTHR30290:SF62">
    <property type="entry name" value="OLIGOPEPTIDE ABC TRANSPORTER, PERIPLASMIC OLIGOPEPTIDE-BINDING PROTEIN"/>
    <property type="match status" value="1"/>
</dbReference>
<evidence type="ECO:0000256" key="2">
    <source>
        <dbReference type="ARBA" id="ARBA00005695"/>
    </source>
</evidence>
<proteinExistence type="inferred from homology"/>
<reference evidence="6 7" key="1">
    <citation type="journal article" date="2016" name="Int. J. Syst. Evol. Microbiol.">
        <title>Labrenzia salina sp. nov., isolated from the rhizosphere of the halophyte Arthrocnemum macrostachyum.</title>
        <authorList>
            <person name="Camacho M."/>
            <person name="Redondo-Gomez S."/>
            <person name="Rodriguez-Llorente I."/>
            <person name="Rohde M."/>
            <person name="Sproer C."/>
            <person name="Schumann P."/>
            <person name="Klenk H.P."/>
            <person name="Montero-Calasanz M.D.C."/>
        </authorList>
    </citation>
    <scope>NUCLEOTIDE SEQUENCE [LARGE SCALE GENOMIC DNA]</scope>
    <source>
        <strain evidence="6 7">DSM 29163</strain>
    </source>
</reference>
<sequence>MRRDQGTGMSLPARRLTASLMLSGAIMPLNALPAVAQEATGQAPSLAAMVEAGSLPPVAERVGEEPEVVEPLNAIGTYGGDLRIGLRGSSDHNHILRVVGPQGLVRWDPQYTEIVPNVAERFEVEDGGRVFTFYLRDGMKWSDGEPFTADDVLFNIDDLVLNEEFAPTPPRYTSGGEPMQVEKVDDYTVRFTFKEPYGDFLAELASPLGQHPVLYAKHYCSQFLPTYNDNVDELIAKNEATDWQNLFLQKCGDLEIPARWGNPERPTLDPWVIKEPYVGGTTRVVLERNPYFWQIDTEGNQLPYIDQIVAPIDQDVESLILGVIGGRIDFGLRHIDPPANRPVLAENREKGDYHFFAAEPPGGSNMIINLNLTHKDPDLRELFNRKDFRVALSLGMDRQEIIDTVMLGEGEPWQHGPFEDHPYYHEQTAKQFLEHDPEQANALLDGLGLERGPDGVRQMPNGEPVRFQVDVIPTFDPVWVDALQLVEQQWAELGVDMEINPMERTFFYERTSNSNDHDAAVWNAKQSWVAGQIPQMLVPVHHDSRYGIAWRDWYLSGGESGEEPPASIKERLRLYDEARGMTDPEERRKTMLEIAQIAADEFEVIGVAKAIPTYGIVKNDLMNVPEKMPSSWYYATPSPTLPQTWFWKDE</sequence>
<protein>
    <submittedName>
        <fullName evidence="6">ABC transporter substrate-binding protein</fullName>
    </submittedName>
</protein>
<gene>
    <name evidence="6" type="ORF">ON753_00300</name>
</gene>
<evidence type="ECO:0000313" key="6">
    <source>
        <dbReference type="EMBL" id="MCX2720855.1"/>
    </source>
</evidence>